<evidence type="ECO:0000256" key="8">
    <source>
        <dbReference type="ARBA" id="ARBA00023136"/>
    </source>
</evidence>
<comment type="caution">
    <text evidence="12">The sequence shown here is derived from an EMBL/GenBank/DDBJ whole genome shotgun (WGS) entry which is preliminary data.</text>
</comment>
<dbReference type="AlphaFoldDB" id="A0A427XIF1"/>
<dbReference type="Pfam" id="PF00153">
    <property type="entry name" value="Mito_carr"/>
    <property type="match status" value="3"/>
</dbReference>
<name>A0A427XIF1_9TREE</name>
<dbReference type="GO" id="GO:0006839">
    <property type="term" value="P:mitochondrial transport"/>
    <property type="evidence" value="ECO:0007669"/>
    <property type="project" value="TreeGrafter"/>
</dbReference>
<comment type="subcellular location">
    <subcellularLocation>
        <location evidence="1">Mitochondrion membrane</location>
        <topology evidence="1">Multi-pass membrane protein</topology>
    </subcellularLocation>
</comment>
<sequence length="315" mass="32607">MSSDDAAEIEAVVTEGAAQGSALKSFISGGFGGTCAVLVGHPFDLTKTRLQTAAPGTYTGAIDVVKKTLARDGVRGMYRGISPPLIGVTPIFAISFWGYDMGKKIVFAATPGRTSSKLTPAELAFAGFFSAIPATFVAAPAERVKVLLQVQGQGGKPAYTGPVDVLRKLYAEGGVKSIFRGTGATLARDGPGSAVYFVTYELLKTRLSGPVVVDPATGEEKPPALSLGAVSFAGGMAGVAMWSLAIPPDTIKSRLQSAPSGTYKGFFDCAKRLIAQDGVGALWKGFGPAMGRAFPANAATFVGVELSLKAMEKLW</sequence>
<dbReference type="PANTHER" id="PTHR45624">
    <property type="entry name" value="MITOCHONDRIAL BASIC AMINO ACIDS TRANSPORTER-RELATED"/>
    <property type="match status" value="1"/>
</dbReference>
<evidence type="ECO:0000256" key="6">
    <source>
        <dbReference type="ARBA" id="ARBA00022989"/>
    </source>
</evidence>
<keyword evidence="7" id="KW-0496">Mitochondrion</keyword>
<reference evidence="12 13" key="1">
    <citation type="submission" date="2018-11" db="EMBL/GenBank/DDBJ databases">
        <title>Genome sequence of Apiotrichum porosum DSM 27194.</title>
        <authorList>
            <person name="Aliyu H."/>
            <person name="Gorte O."/>
            <person name="Ochsenreither K."/>
        </authorList>
    </citation>
    <scope>NUCLEOTIDE SEQUENCE [LARGE SCALE GENOMIC DNA]</scope>
    <source>
        <strain evidence="12 13">DSM 27194</strain>
    </source>
</reference>
<evidence type="ECO:0000256" key="7">
    <source>
        <dbReference type="ARBA" id="ARBA00023128"/>
    </source>
</evidence>
<evidence type="ECO:0000256" key="10">
    <source>
        <dbReference type="RuleBase" id="RU000488"/>
    </source>
</evidence>
<dbReference type="GO" id="GO:1902603">
    <property type="term" value="P:carnitine transmembrane transport"/>
    <property type="evidence" value="ECO:0007669"/>
    <property type="project" value="TreeGrafter"/>
</dbReference>
<evidence type="ECO:0000256" key="11">
    <source>
        <dbReference type="SAM" id="Phobius"/>
    </source>
</evidence>
<evidence type="ECO:0000313" key="12">
    <source>
        <dbReference type="EMBL" id="RSH78661.1"/>
    </source>
</evidence>
<feature type="repeat" description="Solcar" evidence="9">
    <location>
        <begin position="20"/>
        <end position="105"/>
    </location>
</feature>
<evidence type="ECO:0000256" key="4">
    <source>
        <dbReference type="ARBA" id="ARBA00022692"/>
    </source>
</evidence>
<keyword evidence="13" id="KW-1185">Reference proteome</keyword>
<protein>
    <submittedName>
        <fullName evidence="12">Carnitine transporter</fullName>
    </submittedName>
</protein>
<evidence type="ECO:0000256" key="1">
    <source>
        <dbReference type="ARBA" id="ARBA00004225"/>
    </source>
</evidence>
<keyword evidence="5" id="KW-0677">Repeat</keyword>
<organism evidence="12 13">
    <name type="scientific">Apiotrichum porosum</name>
    <dbReference type="NCBI Taxonomy" id="105984"/>
    <lineage>
        <taxon>Eukaryota</taxon>
        <taxon>Fungi</taxon>
        <taxon>Dikarya</taxon>
        <taxon>Basidiomycota</taxon>
        <taxon>Agaricomycotina</taxon>
        <taxon>Tremellomycetes</taxon>
        <taxon>Trichosporonales</taxon>
        <taxon>Trichosporonaceae</taxon>
        <taxon>Apiotrichum</taxon>
    </lineage>
</organism>
<keyword evidence="3 10" id="KW-0813">Transport</keyword>
<evidence type="ECO:0000256" key="2">
    <source>
        <dbReference type="ARBA" id="ARBA00006375"/>
    </source>
</evidence>
<dbReference type="InterPro" id="IPR050567">
    <property type="entry name" value="Mitochondrial_Carrier"/>
</dbReference>
<dbReference type="STRING" id="105984.A0A427XIF1"/>
<feature type="transmembrane region" description="Helical" evidence="11">
    <location>
        <begin position="120"/>
        <end position="139"/>
    </location>
</feature>
<dbReference type="InterPro" id="IPR023395">
    <property type="entry name" value="MCP_dom_sf"/>
</dbReference>
<feature type="transmembrane region" description="Helical" evidence="11">
    <location>
        <begin position="81"/>
        <end position="99"/>
    </location>
</feature>
<dbReference type="GO" id="GO:0015227">
    <property type="term" value="F:O-acyl-L-carnitine transmembrane transporter activity"/>
    <property type="evidence" value="ECO:0007669"/>
    <property type="project" value="TreeGrafter"/>
</dbReference>
<dbReference type="PANTHER" id="PTHR45624:SF4">
    <property type="entry name" value="CONGESTED-LIKE TRACHEA PROTEIN-RELATED"/>
    <property type="match status" value="1"/>
</dbReference>
<keyword evidence="4 9" id="KW-0812">Transmembrane</keyword>
<dbReference type="Proteomes" id="UP000279236">
    <property type="component" value="Unassembled WGS sequence"/>
</dbReference>
<proteinExistence type="inferred from homology"/>
<dbReference type="SUPFAM" id="SSF103506">
    <property type="entry name" value="Mitochondrial carrier"/>
    <property type="match status" value="1"/>
</dbReference>
<comment type="similarity">
    <text evidence="2 10">Belongs to the mitochondrial carrier (TC 2.A.29) family.</text>
</comment>
<evidence type="ECO:0000256" key="3">
    <source>
        <dbReference type="ARBA" id="ARBA00022448"/>
    </source>
</evidence>
<evidence type="ECO:0000256" key="5">
    <source>
        <dbReference type="ARBA" id="ARBA00022737"/>
    </source>
</evidence>
<feature type="transmembrane region" description="Helical" evidence="11">
    <location>
        <begin position="224"/>
        <end position="246"/>
    </location>
</feature>
<dbReference type="GeneID" id="39586933"/>
<dbReference type="GO" id="GO:0031966">
    <property type="term" value="C:mitochondrial membrane"/>
    <property type="evidence" value="ECO:0007669"/>
    <property type="project" value="UniProtKB-SubCell"/>
</dbReference>
<feature type="repeat" description="Solcar" evidence="9">
    <location>
        <begin position="118"/>
        <end position="206"/>
    </location>
</feature>
<accession>A0A427XIF1</accession>
<dbReference type="RefSeq" id="XP_028473808.1">
    <property type="nucleotide sequence ID" value="XM_028618130.1"/>
</dbReference>
<evidence type="ECO:0000313" key="13">
    <source>
        <dbReference type="Proteomes" id="UP000279236"/>
    </source>
</evidence>
<feature type="repeat" description="Solcar" evidence="9">
    <location>
        <begin position="225"/>
        <end position="310"/>
    </location>
</feature>
<keyword evidence="8 9" id="KW-0472">Membrane</keyword>
<dbReference type="Gene3D" id="1.50.40.10">
    <property type="entry name" value="Mitochondrial carrier domain"/>
    <property type="match status" value="2"/>
</dbReference>
<evidence type="ECO:0000256" key="9">
    <source>
        <dbReference type="PROSITE-ProRule" id="PRU00282"/>
    </source>
</evidence>
<keyword evidence="6 11" id="KW-1133">Transmembrane helix</keyword>
<dbReference type="PROSITE" id="PS50920">
    <property type="entry name" value="SOLCAR"/>
    <property type="match status" value="3"/>
</dbReference>
<dbReference type="OrthoDB" id="14252at2759"/>
<dbReference type="InterPro" id="IPR018108">
    <property type="entry name" value="MCP_transmembrane"/>
</dbReference>
<gene>
    <name evidence="12" type="primary">CRC1</name>
    <name evidence="12" type="ORF">EHS24_002390</name>
</gene>
<dbReference type="EMBL" id="RSCE01000012">
    <property type="protein sequence ID" value="RSH78661.1"/>
    <property type="molecule type" value="Genomic_DNA"/>
</dbReference>